<evidence type="ECO:0000313" key="5">
    <source>
        <dbReference type="Proteomes" id="UP001242342"/>
    </source>
</evidence>
<dbReference type="EMBL" id="JAUYVU010000016">
    <property type="protein sequence ID" value="MDP2542851.1"/>
    <property type="molecule type" value="Genomic_DNA"/>
</dbReference>
<evidence type="ECO:0000313" key="4">
    <source>
        <dbReference type="Proteomes" id="UP000222163"/>
    </source>
</evidence>
<keyword evidence="5" id="KW-1185">Reference proteome</keyword>
<organism evidence="3 4">
    <name type="scientific">Tenacibaculum discolor</name>
    <dbReference type="NCBI Taxonomy" id="361581"/>
    <lineage>
        <taxon>Bacteria</taxon>
        <taxon>Pseudomonadati</taxon>
        <taxon>Bacteroidota</taxon>
        <taxon>Flavobacteriia</taxon>
        <taxon>Flavobacteriales</taxon>
        <taxon>Flavobacteriaceae</taxon>
        <taxon>Tenacibaculum</taxon>
    </lineage>
</organism>
<dbReference type="Proteomes" id="UP000222163">
    <property type="component" value="Unassembled WGS sequence"/>
</dbReference>
<dbReference type="Gene3D" id="3.30.70.790">
    <property type="entry name" value="UreE, C-terminal domain"/>
    <property type="match status" value="1"/>
</dbReference>
<sequence>MQDNHTILAVFEYSTEAQVVKAKLESESIKTVLMDEKTIDSDPLISQAIGGVKLLVHNNDLEKAATIYNEIREYTKDENGNNIHCPKCNSTKILVADLQRKNIFFMLFPFFESKKLICNDCKTIFK</sequence>
<reference evidence="2 5" key="3">
    <citation type="submission" date="2023-07" db="EMBL/GenBank/DDBJ databases">
        <title>Genome content predicts the carbon catabolic preferences of heterotrophic bacteria.</title>
        <authorList>
            <person name="Gralka M."/>
        </authorList>
    </citation>
    <scope>NUCLEOTIDE SEQUENCE [LARGE SCALE GENOMIC DNA]</scope>
    <source>
        <strain evidence="2 5">4G03</strain>
    </source>
</reference>
<dbReference type="RefSeq" id="WP_099214691.1">
    <property type="nucleotide sequence ID" value="NZ_JAUYVU010000016.1"/>
</dbReference>
<dbReference type="Pfam" id="PF09413">
    <property type="entry name" value="DUF2007"/>
    <property type="match status" value="1"/>
</dbReference>
<dbReference type="EMBL" id="PDUU01000004">
    <property type="protein sequence ID" value="PHN97779.1"/>
    <property type="molecule type" value="Genomic_DNA"/>
</dbReference>
<gene>
    <name evidence="3" type="ORF">CSC81_05040</name>
    <name evidence="2" type="ORF">Q8W23_15350</name>
</gene>
<accession>A0A2G1BVA0</accession>
<evidence type="ECO:0000259" key="1">
    <source>
        <dbReference type="Pfam" id="PF09413"/>
    </source>
</evidence>
<evidence type="ECO:0000313" key="2">
    <source>
        <dbReference type="EMBL" id="MDP2542851.1"/>
    </source>
</evidence>
<proteinExistence type="predicted"/>
<name>A0A2G1BVA0_9FLAO</name>
<dbReference type="InterPro" id="IPR018551">
    <property type="entry name" value="DUF2007"/>
</dbReference>
<dbReference type="Proteomes" id="UP001242342">
    <property type="component" value="Unassembled WGS sequence"/>
</dbReference>
<comment type="caution">
    <text evidence="3">The sequence shown here is derived from an EMBL/GenBank/DDBJ whole genome shotgun (WGS) entry which is preliminary data.</text>
</comment>
<dbReference type="AlphaFoldDB" id="A0A2G1BVA0"/>
<reference evidence="3" key="2">
    <citation type="submission" date="2017-10" db="EMBL/GenBank/DDBJ databases">
        <authorList>
            <person name="Enke T.N."/>
            <person name="Cordero O.X."/>
        </authorList>
    </citation>
    <scope>NUCLEOTIDE SEQUENCE</scope>
    <source>
        <strain evidence="3">4G03</strain>
    </source>
</reference>
<protein>
    <submittedName>
        <fullName evidence="2">DUF2007 domain-containing protein</fullName>
    </submittedName>
</protein>
<evidence type="ECO:0000313" key="3">
    <source>
        <dbReference type="EMBL" id="PHN97779.1"/>
    </source>
</evidence>
<feature type="domain" description="DUF2007" evidence="1">
    <location>
        <begin position="12"/>
        <end position="71"/>
    </location>
</feature>
<reference evidence="3 4" key="1">
    <citation type="journal article" date="2016" name="Nat. Commun.">
        <title>Microbial interactions lead to rapid micro-scale successions on model marine particles.</title>
        <authorList>
            <person name="Datta M.S."/>
            <person name="Sliwerska E."/>
            <person name="Gore J."/>
            <person name="Polz M.F."/>
            <person name="Cordero O.X."/>
        </authorList>
    </citation>
    <scope>NUCLEOTIDE SEQUENCE [LARGE SCALE GENOMIC DNA]</scope>
    <source>
        <strain evidence="3 4">4G03</strain>
    </source>
</reference>